<evidence type="ECO:0000256" key="4">
    <source>
        <dbReference type="SAM" id="MobiDB-lite"/>
    </source>
</evidence>
<feature type="region of interest" description="Disordered" evidence="4">
    <location>
        <begin position="517"/>
        <end position="775"/>
    </location>
</feature>
<dbReference type="EMBL" id="JANBUL010000025">
    <property type="protein sequence ID" value="KAJ2784534.1"/>
    <property type="molecule type" value="Genomic_DNA"/>
</dbReference>
<evidence type="ECO:0000256" key="1">
    <source>
        <dbReference type="ARBA" id="ARBA00004496"/>
    </source>
</evidence>
<feature type="region of interest" description="Disordered" evidence="4">
    <location>
        <begin position="284"/>
        <end position="308"/>
    </location>
</feature>
<keyword evidence="3" id="KW-0175">Coiled coil</keyword>
<dbReference type="Pfam" id="PF06657">
    <property type="entry name" value="Cep57_MT_bd"/>
    <property type="match status" value="1"/>
</dbReference>
<feature type="compositionally biased region" description="Polar residues" evidence="4">
    <location>
        <begin position="415"/>
        <end position="429"/>
    </location>
</feature>
<organism evidence="6 7">
    <name type="scientific">Coemansia javaensis</name>
    <dbReference type="NCBI Taxonomy" id="2761396"/>
    <lineage>
        <taxon>Eukaryota</taxon>
        <taxon>Fungi</taxon>
        <taxon>Fungi incertae sedis</taxon>
        <taxon>Zoopagomycota</taxon>
        <taxon>Kickxellomycotina</taxon>
        <taxon>Kickxellomycetes</taxon>
        <taxon>Kickxellales</taxon>
        <taxon>Kickxellaceae</taxon>
        <taxon>Coemansia</taxon>
    </lineage>
</organism>
<comment type="subcellular location">
    <subcellularLocation>
        <location evidence="1">Cytoplasm</location>
    </subcellularLocation>
</comment>
<feature type="region of interest" description="Disordered" evidence="4">
    <location>
        <begin position="1481"/>
        <end position="1519"/>
    </location>
</feature>
<evidence type="ECO:0000256" key="3">
    <source>
        <dbReference type="SAM" id="Coils"/>
    </source>
</evidence>
<feature type="domain" description="Cep57 centrosome microtubule-binding" evidence="5">
    <location>
        <begin position="1525"/>
        <end position="1586"/>
    </location>
</feature>
<feature type="compositionally biased region" description="Acidic residues" evidence="4">
    <location>
        <begin position="518"/>
        <end position="528"/>
    </location>
</feature>
<feature type="compositionally biased region" description="Low complexity" evidence="4">
    <location>
        <begin position="745"/>
        <end position="755"/>
    </location>
</feature>
<feature type="region of interest" description="Disordered" evidence="4">
    <location>
        <begin position="1232"/>
        <end position="1252"/>
    </location>
</feature>
<feature type="region of interest" description="Disordered" evidence="4">
    <location>
        <begin position="1166"/>
        <end position="1218"/>
    </location>
</feature>
<feature type="compositionally biased region" description="Polar residues" evidence="4">
    <location>
        <begin position="1195"/>
        <end position="1205"/>
    </location>
</feature>
<feature type="coiled-coil region" evidence="3">
    <location>
        <begin position="1095"/>
        <end position="1122"/>
    </location>
</feature>
<feature type="compositionally biased region" description="Gly residues" evidence="4">
    <location>
        <begin position="148"/>
        <end position="160"/>
    </location>
</feature>
<evidence type="ECO:0000259" key="5">
    <source>
        <dbReference type="Pfam" id="PF06657"/>
    </source>
</evidence>
<feature type="region of interest" description="Disordered" evidence="4">
    <location>
        <begin position="387"/>
        <end position="436"/>
    </location>
</feature>
<feature type="region of interest" description="Disordered" evidence="4">
    <location>
        <begin position="948"/>
        <end position="980"/>
    </location>
</feature>
<dbReference type="InterPro" id="IPR024957">
    <property type="entry name" value="Cep57_MT-bd_dom"/>
</dbReference>
<feature type="compositionally biased region" description="Basic and acidic residues" evidence="4">
    <location>
        <begin position="582"/>
        <end position="608"/>
    </location>
</feature>
<proteinExistence type="predicted"/>
<dbReference type="GO" id="GO:0005737">
    <property type="term" value="C:cytoplasm"/>
    <property type="evidence" value="ECO:0007669"/>
    <property type="project" value="UniProtKB-SubCell"/>
</dbReference>
<feature type="region of interest" description="Disordered" evidence="4">
    <location>
        <begin position="1"/>
        <end position="21"/>
    </location>
</feature>
<feature type="compositionally biased region" description="Polar residues" evidence="4">
    <location>
        <begin position="643"/>
        <end position="653"/>
    </location>
</feature>
<evidence type="ECO:0000313" key="6">
    <source>
        <dbReference type="EMBL" id="KAJ2784534.1"/>
    </source>
</evidence>
<feature type="compositionally biased region" description="Basic and acidic residues" evidence="4">
    <location>
        <begin position="1355"/>
        <end position="1364"/>
    </location>
</feature>
<sequence>MVTDMEEEHHLSFGDHASGQVTEELSGFVSGSQTEDHMENLLNAGDTVSDIGRVVSQAEAGMDFTTNLDAPMEGVVRKPGRPVLAPRARAAANHVGDMSMSRLADSYWRPQDTSGLSELGPDDLQSMEFSTHSAADNAATAPAAAARGSGGSAGGNGGSAAGPAASHRRLGSFHSDSLPHQSGPTLPRRPESYHALQPDGPSAFDGPSSSEHRRPAAPAAPAPLPPSAAGNAPGERFARLAARYFNPHNEGEAAGAAAAAEYQADASLDGMSDTPDIHTAFTSGQLSMTEPSPSPPPPQQHQHQHQRLGREALPSIVERTHTALQLRFSSADDVTEMQHQQHQQRLHSLLGARAQSQPIISERALDDGPSAQGARYAEDARYANGAQYPMDDYDHDLPGFSMESPSLGSLDHPNLGSQGTATRDNSMASMRSDGGYRDGEHEFGAHMINSFGNSPTTPGAGPLDVRTSGAGTPEQAAEYEDFASVANADELFGEAHSSNPGMSDIERDHEQVFRDLLSDSDDDDDDDGIGIGMSDEFDPSRPPASLFTSSASIVAEIRRRQGQQGHGPQHESRTHRAFTSWDGREATPETLRLQEQRYSEHNPMDMLEKSNSLGISDHDVSGLLPESEILSGTRSRAPPPDSKAQSGLPTPQTAAHGLRAQLSPGAAHEPPPPTTPTTFISRDTMRRPSSRVLHRVPPLDAAGSSRTSLSREQSADAPATVRRPAGPRAQTRPPMLSIPQRRNARAAAEFAQATRSDGGAAGDDPSSMASSHGLGSLFQDSLPTLDISRLSRTPNTPLRILSRTANHSPSTQGGGSYVPFQDPTVDVSQLARYNNVDIGDAWSLRKQRSGVSADRMDSPAQQRRLPLVGDREIRSAAGDDSDDMVATVKFDSPTPPAAPGGPTLADIYELLQKTVSSLNGHKAPAPPQDLPAANGLGAEDPAAYQHIPDARPMAPTPRRSRMFPRAADGSSDGGGGLRRAHTADYAEPAHERLRQPLQRHTSDSMLGDYAAAPRRPFVPLPGHSEASAGAPAGEALEDLMRSVGIRDDEMQRIPASLSDKLMELAAALARSRGAAVDSAMQTDNEGRQADVVRLHQSILARLDEYRAEIDQLRTEVRRGSSAATPPGLLRVNAGGSAVAPHDSVSFAAARRAAAADPELAERFLTPSPRAEPAGRPLYTGPSTAKNRQRHMVQWLASQDAPSDTPESPGAAGRRSQDALVFTTPSLQRARVDRASDAVPGSVPRAGSRGRRATVEDVTDDYDGAGYDRNDGYDGVGYYGAVSPDVLPPADGSRGKDAAAAADAEDALSDASTTVPGRLRMRSPMDPAMINPPNVPSRRQQLRQAPGAWGAADDLLQARETLDSVRRRRRQRQQKASNDDDDDDNNDEAQPVYSKQMTQQLAQTLAELQRVHLGHFHGPGARARRCPVCAALEAQNQDPYLFGRHAVAYKSMSTRELQGMLNAYVAAMEDELRRTPEHDDALGFTRQDRRPAHHSFTPSRKGSARERTAPAAPSPLDARDAEATRMVIGLLREELGALSRRYHRMADEYRRLNPSRAEDQRRRRQMARELKDLVDLLDVKGEQIAVLAGLHPSLHDDAPAAAPDGGAPAARQPSSIERAFQSARALQHALSDLY</sequence>
<comment type="caution">
    <text evidence="6">The sequence shown here is derived from an EMBL/GenBank/DDBJ whole genome shotgun (WGS) entry which is preliminary data.</text>
</comment>
<dbReference type="Proteomes" id="UP001140217">
    <property type="component" value="Unassembled WGS sequence"/>
</dbReference>
<feature type="region of interest" description="Disordered" evidence="4">
    <location>
        <begin position="131"/>
        <end position="233"/>
    </location>
</feature>
<keyword evidence="2" id="KW-0963">Cytoplasm</keyword>
<feature type="region of interest" description="Disordered" evidence="4">
    <location>
        <begin position="452"/>
        <end position="473"/>
    </location>
</feature>
<feature type="compositionally biased region" description="Polar residues" evidence="4">
    <location>
        <begin position="174"/>
        <end position="184"/>
    </location>
</feature>
<gene>
    <name evidence="6" type="ORF">H4R18_001074</name>
</gene>
<evidence type="ECO:0000256" key="2">
    <source>
        <dbReference type="ARBA" id="ARBA00022490"/>
    </source>
</evidence>
<keyword evidence="7" id="KW-1185">Reference proteome</keyword>
<protein>
    <recommendedName>
        <fullName evidence="5">Cep57 centrosome microtubule-binding domain-containing protein</fullName>
    </recommendedName>
</protein>
<reference evidence="6" key="1">
    <citation type="submission" date="2022-07" db="EMBL/GenBank/DDBJ databases">
        <title>Phylogenomic reconstructions and comparative analyses of Kickxellomycotina fungi.</title>
        <authorList>
            <person name="Reynolds N.K."/>
            <person name="Stajich J.E."/>
            <person name="Barry K."/>
            <person name="Grigoriev I.V."/>
            <person name="Crous P."/>
            <person name="Smith M.E."/>
        </authorList>
    </citation>
    <scope>NUCLEOTIDE SEQUENCE</scope>
    <source>
        <strain evidence="6">NBRC 105414</strain>
    </source>
</reference>
<name>A0A9W8LL82_9FUNG</name>
<dbReference type="OrthoDB" id="76453at2759"/>
<evidence type="ECO:0000313" key="7">
    <source>
        <dbReference type="Proteomes" id="UP001140217"/>
    </source>
</evidence>
<feature type="region of interest" description="Disordered" evidence="4">
    <location>
        <begin position="1286"/>
        <end position="1397"/>
    </location>
</feature>
<feature type="compositionally biased region" description="Low complexity" evidence="4">
    <location>
        <begin position="131"/>
        <end position="147"/>
    </location>
</feature>
<dbReference type="GO" id="GO:0008017">
    <property type="term" value="F:microtubule binding"/>
    <property type="evidence" value="ECO:0007669"/>
    <property type="project" value="InterPro"/>
</dbReference>
<accession>A0A9W8LL82</accession>